<reference evidence="2" key="1">
    <citation type="submission" date="2023-06" db="EMBL/GenBank/DDBJ databases">
        <authorList>
            <person name="Jiang Y."/>
            <person name="Liu Q."/>
        </authorList>
    </citation>
    <scope>NUCLEOTIDE SEQUENCE</scope>
    <source>
        <strain evidence="2">CGMCC 1.12090</strain>
    </source>
</reference>
<feature type="domain" description="VOC" evidence="1">
    <location>
        <begin position="90"/>
        <end position="218"/>
    </location>
</feature>
<dbReference type="PROSITE" id="PS51819">
    <property type="entry name" value="VOC"/>
    <property type="match status" value="1"/>
</dbReference>
<evidence type="ECO:0000313" key="3">
    <source>
        <dbReference type="Proteomes" id="UP001169027"/>
    </source>
</evidence>
<dbReference type="RefSeq" id="WP_301815848.1">
    <property type="nucleotide sequence ID" value="NZ_JAUJZH010000041.1"/>
</dbReference>
<accession>A0ABT8SEU7</accession>
<keyword evidence="3" id="KW-1185">Reference proteome</keyword>
<dbReference type="CDD" id="cd06587">
    <property type="entry name" value="VOC"/>
    <property type="match status" value="1"/>
</dbReference>
<dbReference type="InterPro" id="IPR029068">
    <property type="entry name" value="Glyas_Bleomycin-R_OHBP_Dase"/>
</dbReference>
<proteinExistence type="predicted"/>
<dbReference type="InterPro" id="IPR004360">
    <property type="entry name" value="Glyas_Fos-R_dOase_dom"/>
</dbReference>
<dbReference type="Proteomes" id="UP001169027">
    <property type="component" value="Unassembled WGS sequence"/>
</dbReference>
<organism evidence="2 3">
    <name type="scientific">Variovorax ginsengisoli</name>
    <dbReference type="NCBI Taxonomy" id="363844"/>
    <lineage>
        <taxon>Bacteria</taxon>
        <taxon>Pseudomonadati</taxon>
        <taxon>Pseudomonadota</taxon>
        <taxon>Betaproteobacteria</taxon>
        <taxon>Burkholderiales</taxon>
        <taxon>Comamonadaceae</taxon>
        <taxon>Variovorax</taxon>
    </lineage>
</organism>
<gene>
    <name evidence="2" type="ORF">Q2T77_34890</name>
</gene>
<dbReference type="Gene3D" id="3.10.180.10">
    <property type="entry name" value="2,3-Dihydroxybiphenyl 1,2-Dioxygenase, domain 1"/>
    <property type="match status" value="1"/>
</dbReference>
<name>A0ABT8SEU7_9BURK</name>
<dbReference type="EMBL" id="JAUKVY010000041">
    <property type="protein sequence ID" value="MDO1537446.1"/>
    <property type="molecule type" value="Genomic_DNA"/>
</dbReference>
<dbReference type="SUPFAM" id="SSF54593">
    <property type="entry name" value="Glyoxalase/Bleomycin resistance protein/Dihydroxybiphenyl dioxygenase"/>
    <property type="match status" value="1"/>
</dbReference>
<dbReference type="Pfam" id="PF00903">
    <property type="entry name" value="Glyoxalase"/>
    <property type="match status" value="1"/>
</dbReference>
<dbReference type="InterPro" id="IPR037523">
    <property type="entry name" value="VOC_core"/>
</dbReference>
<protein>
    <submittedName>
        <fullName evidence="2">VOC family protein</fullName>
    </submittedName>
</protein>
<sequence>MDSTRRGRSPWCTRRGAYRCPSFRALHGLAELSEHFDAACRGLEYANLVQWAGLTLLQVAGLKLIVSARCRRFSADETPQTRGALAMIRKLHHSAYRCRDSEQTRAFYENFMGLPLVGCLEIRETKTGRATQVLHTFYRLDDGSHLAFFEAPDMPFDFKPQHDFDLHIALEVDAPVLADMLAKGKSQGIETRGVSNHGFIDSIYFRDPNGYVIELCAKRDRHDALMDPATNGARDALQRWTTARAKG</sequence>
<evidence type="ECO:0000259" key="1">
    <source>
        <dbReference type="PROSITE" id="PS51819"/>
    </source>
</evidence>
<evidence type="ECO:0000313" key="2">
    <source>
        <dbReference type="EMBL" id="MDO1537446.1"/>
    </source>
</evidence>
<comment type="caution">
    <text evidence="2">The sequence shown here is derived from an EMBL/GenBank/DDBJ whole genome shotgun (WGS) entry which is preliminary data.</text>
</comment>